<organism evidence="2 3">
    <name type="scientific">Amanita muscaria (strain Koide BX008)</name>
    <dbReference type="NCBI Taxonomy" id="946122"/>
    <lineage>
        <taxon>Eukaryota</taxon>
        <taxon>Fungi</taxon>
        <taxon>Dikarya</taxon>
        <taxon>Basidiomycota</taxon>
        <taxon>Agaricomycotina</taxon>
        <taxon>Agaricomycetes</taxon>
        <taxon>Agaricomycetidae</taxon>
        <taxon>Agaricales</taxon>
        <taxon>Pluteineae</taxon>
        <taxon>Amanitaceae</taxon>
        <taxon>Amanita</taxon>
    </lineage>
</organism>
<dbReference type="AlphaFoldDB" id="A0A0C2W1P7"/>
<keyword evidence="3" id="KW-1185">Reference proteome</keyword>
<dbReference type="Pfam" id="PF20231">
    <property type="entry name" value="DUF6589"/>
    <property type="match status" value="1"/>
</dbReference>
<name>A0A0C2W1P7_AMAMK</name>
<evidence type="ECO:0000313" key="2">
    <source>
        <dbReference type="EMBL" id="KIL55022.1"/>
    </source>
</evidence>
<accession>A0A0C2W1P7</accession>
<feature type="domain" description="DUF6589" evidence="1">
    <location>
        <begin position="354"/>
        <end position="680"/>
    </location>
</feature>
<evidence type="ECO:0000313" key="3">
    <source>
        <dbReference type="Proteomes" id="UP000054549"/>
    </source>
</evidence>
<dbReference type="OrthoDB" id="4743193at2759"/>
<dbReference type="InParanoid" id="A0A0C2W1P7"/>
<proteinExistence type="predicted"/>
<evidence type="ECO:0000259" key="1">
    <source>
        <dbReference type="Pfam" id="PF20231"/>
    </source>
</evidence>
<protein>
    <recommendedName>
        <fullName evidence="1">DUF6589 domain-containing protein</fullName>
    </recommendedName>
</protein>
<sequence>MDISDYVLPEKDYEAIFQVLEDTNVSIVELITALLTEKRFKNRSALTDLLGNAGTIITKLLGHHRVSEAARDQTCAVVERIYASEIEGLVKANAGWHFSARQAASDDIEDFVWDEMVHSFVLHAPRLWSLLDGLLLARKRKSSLILDRDAMLVDTPVAHLENEQDVDEMVLEGNHSLPEQSVTVPRKQKFLNIKKVVIVSIMMQSTNQKANTLQSILGIFLHSTGTPQRVINAFAHMGICITQTTIQAAVGSLSDNASDGICELGQTLLAAYAYDNFDIDLKQSVPVLEKLNQTLKHMTSGLLFPLLHGATKEDMACSEYLWRKSHINPANSRKTGGTKTYCDLVQLFAPVDGTASINDDFNTWIFLRDLIKNIEGFEYLHGELENPDLLEAIPVAKTNIVPAYAMDINNSTIDGNMQAVERLMAQGGVGGSDCNGDTVDLSKHVVIIHGDLGTGKCIKSMMHERSLEYRPWEHFQFIKFCPGFFHVKMACIDALWRIFIKPYPARQDETSLIKDVGVIRAKQTGSVISKCEFRRMHQIVQNVGTARRLDIWRIALQKFLPSESFTTLEDFAKSKPKLDDLKLIAKEIVHQFVSNYDICGARERPEEERDQQFENAILMQQYFLLYEEFTYALNHGDILRLERALILWIPLFKGAGKHMYASAMEEFLVDTHFVCPERLR</sequence>
<reference evidence="2 3" key="1">
    <citation type="submission" date="2014-04" db="EMBL/GenBank/DDBJ databases">
        <title>Evolutionary Origins and Diversification of the Mycorrhizal Mutualists.</title>
        <authorList>
            <consortium name="DOE Joint Genome Institute"/>
            <consortium name="Mycorrhizal Genomics Consortium"/>
            <person name="Kohler A."/>
            <person name="Kuo A."/>
            <person name="Nagy L.G."/>
            <person name="Floudas D."/>
            <person name="Copeland A."/>
            <person name="Barry K.W."/>
            <person name="Cichocki N."/>
            <person name="Veneault-Fourrey C."/>
            <person name="LaButti K."/>
            <person name="Lindquist E.A."/>
            <person name="Lipzen A."/>
            <person name="Lundell T."/>
            <person name="Morin E."/>
            <person name="Murat C."/>
            <person name="Riley R."/>
            <person name="Ohm R."/>
            <person name="Sun H."/>
            <person name="Tunlid A."/>
            <person name="Henrissat B."/>
            <person name="Grigoriev I.V."/>
            <person name="Hibbett D.S."/>
            <person name="Martin F."/>
        </authorList>
    </citation>
    <scope>NUCLEOTIDE SEQUENCE [LARGE SCALE GENOMIC DNA]</scope>
    <source>
        <strain evidence="2 3">Koide BX008</strain>
    </source>
</reference>
<dbReference type="HOGENOM" id="CLU_009487_0_0_1"/>
<dbReference type="Proteomes" id="UP000054549">
    <property type="component" value="Unassembled WGS sequence"/>
</dbReference>
<dbReference type="InterPro" id="IPR046496">
    <property type="entry name" value="DUF6589"/>
</dbReference>
<dbReference type="EMBL" id="KN818579">
    <property type="protein sequence ID" value="KIL55022.1"/>
    <property type="molecule type" value="Genomic_DNA"/>
</dbReference>
<dbReference type="STRING" id="946122.A0A0C2W1P7"/>
<gene>
    <name evidence="2" type="ORF">M378DRAFT_182344</name>
</gene>